<evidence type="ECO:0000313" key="3">
    <source>
        <dbReference type="Proteomes" id="UP001316803"/>
    </source>
</evidence>
<dbReference type="InterPro" id="IPR011333">
    <property type="entry name" value="SKP1/BTB/POZ_sf"/>
</dbReference>
<dbReference type="InterPro" id="IPR000210">
    <property type="entry name" value="BTB/POZ_dom"/>
</dbReference>
<evidence type="ECO:0000313" key="2">
    <source>
        <dbReference type="EMBL" id="KAK5951036.1"/>
    </source>
</evidence>
<dbReference type="EMBL" id="JAKLMC020000022">
    <property type="protein sequence ID" value="KAK5951036.1"/>
    <property type="molecule type" value="Genomic_DNA"/>
</dbReference>
<evidence type="ECO:0000259" key="1">
    <source>
        <dbReference type="PROSITE" id="PS50097"/>
    </source>
</evidence>
<dbReference type="Proteomes" id="UP001316803">
    <property type="component" value="Unassembled WGS sequence"/>
</dbReference>
<proteinExistence type="predicted"/>
<keyword evidence="3" id="KW-1185">Reference proteome</keyword>
<gene>
    <name evidence="2" type="ORF">OHC33_007789</name>
</gene>
<dbReference type="AlphaFoldDB" id="A0AAN8I605"/>
<feature type="domain" description="BTB" evidence="1">
    <location>
        <begin position="22"/>
        <end position="89"/>
    </location>
</feature>
<name>A0AAN8I605_9EURO</name>
<comment type="caution">
    <text evidence="2">The sequence shown here is derived from an EMBL/GenBank/DDBJ whole genome shotgun (WGS) entry which is preliminary data.</text>
</comment>
<reference evidence="2 3" key="1">
    <citation type="submission" date="2022-12" db="EMBL/GenBank/DDBJ databases">
        <title>Genomic features and morphological characterization of a novel Knufia sp. strain isolated from spacecraft assembly facility.</title>
        <authorList>
            <person name="Teixeira M."/>
            <person name="Chander A.M."/>
            <person name="Stajich J.E."/>
            <person name="Venkateswaran K."/>
        </authorList>
    </citation>
    <scope>NUCLEOTIDE SEQUENCE [LARGE SCALE GENOMIC DNA]</scope>
    <source>
        <strain evidence="2 3">FJI-L2-BK-P2</strain>
    </source>
</reference>
<dbReference type="CDD" id="cd18186">
    <property type="entry name" value="BTB_POZ_ZBTB_KLHL-like"/>
    <property type="match status" value="1"/>
</dbReference>
<dbReference type="Gene3D" id="3.30.710.10">
    <property type="entry name" value="Potassium Channel Kv1.1, Chain A"/>
    <property type="match status" value="1"/>
</dbReference>
<organism evidence="2 3">
    <name type="scientific">Knufia fluminis</name>
    <dbReference type="NCBI Taxonomy" id="191047"/>
    <lineage>
        <taxon>Eukaryota</taxon>
        <taxon>Fungi</taxon>
        <taxon>Dikarya</taxon>
        <taxon>Ascomycota</taxon>
        <taxon>Pezizomycotina</taxon>
        <taxon>Eurotiomycetes</taxon>
        <taxon>Chaetothyriomycetidae</taxon>
        <taxon>Chaetothyriales</taxon>
        <taxon>Trichomeriaceae</taxon>
        <taxon>Knufia</taxon>
    </lineage>
</organism>
<protein>
    <recommendedName>
        <fullName evidence="1">BTB domain-containing protein</fullName>
    </recommendedName>
</protein>
<accession>A0AAN8I605</accession>
<dbReference type="PROSITE" id="PS50097">
    <property type="entry name" value="BTB"/>
    <property type="match status" value="1"/>
</dbReference>
<sequence length="197" mass="22017">MAPPPGENQAAPQPRQNIAKDGDLILVVGPKRVEIRVDSHILRAASKTFRAMFGPHFAEGQNLGGNNVKYVDLPEDSASGMTQVCRLLHFCCDITQPGPEPDVLLEAARVVDKYFLQKSVSFAVDRWLKPDTEIYDPSELISGLGKMAIAADLFDHSQGFYRVTRAMLLSCGWGRSDYEYFPDSADAECRWRMICEY</sequence>